<evidence type="ECO:0000313" key="2">
    <source>
        <dbReference type="EMBL" id="MFD0749882.1"/>
    </source>
</evidence>
<dbReference type="PROSITE" id="PS51257">
    <property type="entry name" value="PROKAR_LIPOPROTEIN"/>
    <property type="match status" value="1"/>
</dbReference>
<keyword evidence="3" id="KW-1185">Reference proteome</keyword>
<gene>
    <name evidence="2" type="ORF">ACFQZS_06995</name>
</gene>
<feature type="chain" id="PRO_5045143030" description="Lipoprotein" evidence="1">
    <location>
        <begin position="20"/>
        <end position="134"/>
    </location>
</feature>
<dbReference type="Proteomes" id="UP001596958">
    <property type="component" value="Unassembled WGS sequence"/>
</dbReference>
<dbReference type="RefSeq" id="WP_377098631.1">
    <property type="nucleotide sequence ID" value="NZ_JBHTHU010000005.1"/>
</dbReference>
<protein>
    <recommendedName>
        <fullName evidence="4">Lipoprotein</fullName>
    </recommendedName>
</protein>
<comment type="caution">
    <text evidence="2">The sequence shown here is derived from an EMBL/GenBank/DDBJ whole genome shotgun (WGS) entry which is preliminary data.</text>
</comment>
<evidence type="ECO:0000313" key="3">
    <source>
        <dbReference type="Proteomes" id="UP001596958"/>
    </source>
</evidence>
<reference evidence="3" key="1">
    <citation type="journal article" date="2019" name="Int. J. Syst. Evol. Microbiol.">
        <title>The Global Catalogue of Microorganisms (GCM) 10K type strain sequencing project: providing services to taxonomists for standard genome sequencing and annotation.</title>
        <authorList>
            <consortium name="The Broad Institute Genomics Platform"/>
            <consortium name="The Broad Institute Genome Sequencing Center for Infectious Disease"/>
            <person name="Wu L."/>
            <person name="Ma J."/>
        </authorList>
    </citation>
    <scope>NUCLEOTIDE SEQUENCE [LARGE SCALE GENOMIC DNA]</scope>
    <source>
        <strain evidence="3">CCUG 63418</strain>
    </source>
</reference>
<organism evidence="2 3">
    <name type="scientific">Mucilaginibacter calamicampi</name>
    <dbReference type="NCBI Taxonomy" id="1302352"/>
    <lineage>
        <taxon>Bacteria</taxon>
        <taxon>Pseudomonadati</taxon>
        <taxon>Bacteroidota</taxon>
        <taxon>Sphingobacteriia</taxon>
        <taxon>Sphingobacteriales</taxon>
        <taxon>Sphingobacteriaceae</taxon>
        <taxon>Mucilaginibacter</taxon>
    </lineage>
</organism>
<sequence length="134" mass="15360">MKKIYIIILCTLLSSCLFESPSDLNVTIINNSKNKVYVGQAFYSCDSCGIMKDVRLYCSHGNDTTFFPQLLNAGETTIMRTKMHDIQKMNVINADSLEEYCKKGLDYNIMNKPWVKILTERVDLQKKTCTITIQ</sequence>
<dbReference type="EMBL" id="JBHTHU010000005">
    <property type="protein sequence ID" value="MFD0749882.1"/>
    <property type="molecule type" value="Genomic_DNA"/>
</dbReference>
<proteinExistence type="predicted"/>
<accession>A0ABW2YU76</accession>
<feature type="signal peptide" evidence="1">
    <location>
        <begin position="1"/>
        <end position="19"/>
    </location>
</feature>
<name>A0ABW2YU76_9SPHI</name>
<evidence type="ECO:0008006" key="4">
    <source>
        <dbReference type="Google" id="ProtNLM"/>
    </source>
</evidence>
<evidence type="ECO:0000256" key="1">
    <source>
        <dbReference type="SAM" id="SignalP"/>
    </source>
</evidence>
<keyword evidence="1" id="KW-0732">Signal</keyword>